<gene>
    <name evidence="2" type="ORF">SAMN02745207_00494</name>
</gene>
<feature type="compositionally biased region" description="Basic and acidic residues" evidence="1">
    <location>
        <begin position="194"/>
        <end position="206"/>
    </location>
</feature>
<evidence type="ECO:0000256" key="1">
    <source>
        <dbReference type="SAM" id="MobiDB-lite"/>
    </source>
</evidence>
<evidence type="ECO:0000313" key="3">
    <source>
        <dbReference type="Proteomes" id="UP000184447"/>
    </source>
</evidence>
<accession>A0A1M5RF69</accession>
<dbReference type="RefSeq" id="WP_073336652.1">
    <property type="nucleotide sequence ID" value="NZ_FQXM01000003.1"/>
</dbReference>
<dbReference type="InterPro" id="IPR032585">
    <property type="entry name" value="DUF4912"/>
</dbReference>
<name>A0A1M5RF69_9CLOT</name>
<organism evidence="2 3">
    <name type="scientific">Clostridium grantii DSM 8605</name>
    <dbReference type="NCBI Taxonomy" id="1121316"/>
    <lineage>
        <taxon>Bacteria</taxon>
        <taxon>Bacillati</taxon>
        <taxon>Bacillota</taxon>
        <taxon>Clostridia</taxon>
        <taxon>Eubacteriales</taxon>
        <taxon>Clostridiaceae</taxon>
        <taxon>Clostridium</taxon>
    </lineage>
</organism>
<dbReference type="OrthoDB" id="9812700at2"/>
<protein>
    <submittedName>
        <fullName evidence="2">Uncharacterized protein</fullName>
    </submittedName>
</protein>
<keyword evidence="3" id="KW-1185">Reference proteome</keyword>
<feature type="region of interest" description="Disordered" evidence="1">
    <location>
        <begin position="175"/>
        <end position="206"/>
    </location>
</feature>
<dbReference type="EMBL" id="FQXM01000003">
    <property type="protein sequence ID" value="SHH24838.1"/>
    <property type="molecule type" value="Genomic_DNA"/>
</dbReference>
<dbReference type="Pfam" id="PF16258">
    <property type="entry name" value="DUF4912"/>
    <property type="match status" value="1"/>
</dbReference>
<sequence>MELIEKASITLLVQGAKKVFCYFEIPQKIKNNFDEVYGEEFWKKSKPILKVFQVENENIEEIKKIYLDKIADNWYIELENDNIKIFLELGREHLNGMYVSLAKSNEVVTPPEAQSTVKSVTYLDLSNEDSIHSVEDNEISLALDSTDSNDLARLENEDLESEQKIFTDSKSSVQSMENQELNNFNNSNKPLDQLMDKQNKTKSQKLIDKDEIGNTEFFDEYFESMKKSLKLSSSK</sequence>
<feature type="compositionally biased region" description="Low complexity" evidence="1">
    <location>
        <begin position="178"/>
        <end position="188"/>
    </location>
</feature>
<proteinExistence type="predicted"/>
<dbReference type="Proteomes" id="UP000184447">
    <property type="component" value="Unassembled WGS sequence"/>
</dbReference>
<reference evidence="2 3" key="1">
    <citation type="submission" date="2016-11" db="EMBL/GenBank/DDBJ databases">
        <authorList>
            <person name="Jaros S."/>
            <person name="Januszkiewicz K."/>
            <person name="Wedrychowicz H."/>
        </authorList>
    </citation>
    <scope>NUCLEOTIDE SEQUENCE [LARGE SCALE GENOMIC DNA]</scope>
    <source>
        <strain evidence="2 3">DSM 8605</strain>
    </source>
</reference>
<dbReference type="AlphaFoldDB" id="A0A1M5RF69"/>
<dbReference type="STRING" id="1121316.SAMN02745207_00494"/>
<evidence type="ECO:0000313" key="2">
    <source>
        <dbReference type="EMBL" id="SHH24838.1"/>
    </source>
</evidence>